<dbReference type="Gene3D" id="3.40.50.300">
    <property type="entry name" value="P-loop containing nucleotide triphosphate hydrolases"/>
    <property type="match status" value="1"/>
</dbReference>
<evidence type="ECO:0000259" key="2">
    <source>
        <dbReference type="PROSITE" id="PS50110"/>
    </source>
</evidence>
<feature type="modified residue" description="4-aspartylphosphate" evidence="1">
    <location>
        <position position="56"/>
    </location>
</feature>
<accession>A0A1H3LYV5</accession>
<dbReference type="GO" id="GO:0000160">
    <property type="term" value="P:phosphorelay signal transduction system"/>
    <property type="evidence" value="ECO:0007669"/>
    <property type="project" value="InterPro"/>
</dbReference>
<dbReference type="RefSeq" id="WP_089884631.1">
    <property type="nucleotide sequence ID" value="NZ_FNPF01000015.1"/>
</dbReference>
<name>A0A1H3LYV5_9RHOB</name>
<dbReference type="InterPro" id="IPR001789">
    <property type="entry name" value="Sig_transdc_resp-reg_receiver"/>
</dbReference>
<dbReference type="InterPro" id="IPR027417">
    <property type="entry name" value="P-loop_NTPase"/>
</dbReference>
<keyword evidence="4" id="KW-1185">Reference proteome</keyword>
<organism evidence="3 4">
    <name type="scientific">Citreimonas salinaria</name>
    <dbReference type="NCBI Taxonomy" id="321339"/>
    <lineage>
        <taxon>Bacteria</taxon>
        <taxon>Pseudomonadati</taxon>
        <taxon>Pseudomonadota</taxon>
        <taxon>Alphaproteobacteria</taxon>
        <taxon>Rhodobacterales</taxon>
        <taxon>Roseobacteraceae</taxon>
        <taxon>Citreimonas</taxon>
    </lineage>
</organism>
<gene>
    <name evidence="3" type="ORF">SAMN05444340_1157</name>
</gene>
<dbReference type="EMBL" id="FNPF01000015">
    <property type="protein sequence ID" value="SDY69590.1"/>
    <property type="molecule type" value="Genomic_DNA"/>
</dbReference>
<dbReference type="SUPFAM" id="SSF52540">
    <property type="entry name" value="P-loop containing nucleoside triphosphate hydrolases"/>
    <property type="match status" value="1"/>
</dbReference>
<proteinExistence type="predicted"/>
<dbReference type="Proteomes" id="UP000199286">
    <property type="component" value="Unassembled WGS sequence"/>
</dbReference>
<evidence type="ECO:0000313" key="3">
    <source>
        <dbReference type="EMBL" id="SDY69590.1"/>
    </source>
</evidence>
<reference evidence="3 4" key="1">
    <citation type="submission" date="2016-10" db="EMBL/GenBank/DDBJ databases">
        <authorList>
            <person name="de Groot N.N."/>
        </authorList>
    </citation>
    <scope>NUCLEOTIDE SEQUENCE [LARGE SCALE GENOMIC DNA]</scope>
    <source>
        <strain evidence="3 4">DSM 26880</strain>
    </source>
</reference>
<dbReference type="STRING" id="321339.SAMN05444340_1157"/>
<sequence>MAQTVNIYSPDEDVRNNTRTISGSLGLVCKTAEGGVDALIEDMNEWVMPPHILVIDMSASDDVPADLERIAAAGPSAEISTIAIGDVEDLRLARRLRKLGVDYVCKPLEREDLVDALTAAMASTDPEKATVDASKITTVTGTEGGTGVSTIAAAIASRKAESGRVLLLDLDFICGTQYVLHGGLKTEGFCSAIQVPARLDSVSLERLVNRTGNPNLYLLSDPGLLRSPPDPGGLSGFLSLCARAFDHVVIDLPRHCEWGSVVLPLSGSVVVATRPSFAGAVQLAEFVEAKGAGLVDDALVVVVNDSNGAKSESIEKSAFSERTTAPIIYLPHDPVSLYREVLDGEMRLQTGAFSKHFRKLVAVTAGKAEEESKSGGGLFSWLNS</sequence>
<dbReference type="SUPFAM" id="SSF52172">
    <property type="entry name" value="CheY-like"/>
    <property type="match status" value="1"/>
</dbReference>
<evidence type="ECO:0000256" key="1">
    <source>
        <dbReference type="PROSITE-ProRule" id="PRU00169"/>
    </source>
</evidence>
<keyword evidence="1" id="KW-0597">Phosphoprotein</keyword>
<dbReference type="Gene3D" id="3.40.50.2300">
    <property type="match status" value="1"/>
</dbReference>
<dbReference type="PROSITE" id="PS50110">
    <property type="entry name" value="RESPONSE_REGULATORY"/>
    <property type="match status" value="1"/>
</dbReference>
<dbReference type="OrthoDB" id="8281972at2"/>
<dbReference type="AlphaFoldDB" id="A0A1H3LYV5"/>
<protein>
    <submittedName>
        <fullName evidence="3">Flp pilus assembly protein, ATPase CpaE</fullName>
    </submittedName>
</protein>
<dbReference type="InterPro" id="IPR011006">
    <property type="entry name" value="CheY-like_superfamily"/>
</dbReference>
<feature type="domain" description="Response regulatory" evidence="2">
    <location>
        <begin position="4"/>
        <end position="121"/>
    </location>
</feature>
<evidence type="ECO:0000313" key="4">
    <source>
        <dbReference type="Proteomes" id="UP000199286"/>
    </source>
</evidence>